<evidence type="ECO:0000313" key="5">
    <source>
        <dbReference type="Proteomes" id="UP001589810"/>
    </source>
</evidence>
<evidence type="ECO:0000256" key="2">
    <source>
        <dbReference type="PROSITE-ProRule" id="PRU00335"/>
    </source>
</evidence>
<keyword evidence="5" id="KW-1185">Reference proteome</keyword>
<dbReference type="PANTHER" id="PTHR30055">
    <property type="entry name" value="HTH-TYPE TRANSCRIPTIONAL REGULATOR RUTR"/>
    <property type="match status" value="1"/>
</dbReference>
<dbReference type="EMBL" id="JBHLUD010000002">
    <property type="protein sequence ID" value="MFC0541499.1"/>
    <property type="molecule type" value="Genomic_DNA"/>
</dbReference>
<dbReference type="InterPro" id="IPR023772">
    <property type="entry name" value="DNA-bd_HTH_TetR-type_CS"/>
</dbReference>
<reference evidence="4 5" key="1">
    <citation type="submission" date="2024-09" db="EMBL/GenBank/DDBJ databases">
        <authorList>
            <person name="Sun Q."/>
            <person name="Mori K."/>
        </authorList>
    </citation>
    <scope>NUCLEOTIDE SEQUENCE [LARGE SCALE GENOMIC DNA]</scope>
    <source>
        <strain evidence="4 5">TBRC 1432</strain>
    </source>
</reference>
<feature type="DNA-binding region" description="H-T-H motif" evidence="2">
    <location>
        <begin position="37"/>
        <end position="56"/>
    </location>
</feature>
<dbReference type="Proteomes" id="UP001589810">
    <property type="component" value="Unassembled WGS sequence"/>
</dbReference>
<organism evidence="4 5">
    <name type="scientific">Kutzneria chonburiensis</name>
    <dbReference type="NCBI Taxonomy" id="1483604"/>
    <lineage>
        <taxon>Bacteria</taxon>
        <taxon>Bacillati</taxon>
        <taxon>Actinomycetota</taxon>
        <taxon>Actinomycetes</taxon>
        <taxon>Pseudonocardiales</taxon>
        <taxon>Pseudonocardiaceae</taxon>
        <taxon>Kutzneria</taxon>
    </lineage>
</organism>
<gene>
    <name evidence="4" type="ORF">ACFFH7_08395</name>
</gene>
<dbReference type="RefSeq" id="WP_273942486.1">
    <property type="nucleotide sequence ID" value="NZ_CP097263.1"/>
</dbReference>
<protein>
    <submittedName>
        <fullName evidence="4">Helix-turn-helix domain-containing protein</fullName>
    </submittedName>
</protein>
<evidence type="ECO:0000256" key="1">
    <source>
        <dbReference type="ARBA" id="ARBA00023125"/>
    </source>
</evidence>
<dbReference type="InterPro" id="IPR001647">
    <property type="entry name" value="HTH_TetR"/>
</dbReference>
<dbReference type="PANTHER" id="PTHR30055:SF226">
    <property type="entry name" value="HTH-TYPE TRANSCRIPTIONAL REGULATOR PKSA"/>
    <property type="match status" value="1"/>
</dbReference>
<dbReference type="InterPro" id="IPR050109">
    <property type="entry name" value="HTH-type_TetR-like_transc_reg"/>
</dbReference>
<sequence length="211" mass="23370">MARALDGREAASMERRRRRIVRVATELLAERGVEGLSVDEVAVRAEVSRRTVFNYFHSTEELLIAVGNVLLGEAIDSLKVDGPPVADGTHADLLDDLAAMLRSIDLLDTMIRLTHILGPMGHQDARVLAVVRDTMLSVSDNLMTTARRRHPNVPELDVELLVSSLLGGLIVLHKRWSERSALADTPATRQLFDELFDRFIVQLRDGFAALG</sequence>
<proteinExistence type="predicted"/>
<evidence type="ECO:0000259" key="3">
    <source>
        <dbReference type="PROSITE" id="PS50977"/>
    </source>
</evidence>
<comment type="caution">
    <text evidence="4">The sequence shown here is derived from an EMBL/GenBank/DDBJ whole genome shotgun (WGS) entry which is preliminary data.</text>
</comment>
<dbReference type="PROSITE" id="PS50977">
    <property type="entry name" value="HTH_TETR_2"/>
    <property type="match status" value="1"/>
</dbReference>
<feature type="domain" description="HTH tetR-type" evidence="3">
    <location>
        <begin position="14"/>
        <end position="74"/>
    </location>
</feature>
<dbReference type="PROSITE" id="PS01081">
    <property type="entry name" value="HTH_TETR_1"/>
    <property type="match status" value="1"/>
</dbReference>
<accession>A0ABV6MMS9</accession>
<dbReference type="SUPFAM" id="SSF46689">
    <property type="entry name" value="Homeodomain-like"/>
    <property type="match status" value="1"/>
</dbReference>
<evidence type="ECO:0000313" key="4">
    <source>
        <dbReference type="EMBL" id="MFC0541499.1"/>
    </source>
</evidence>
<dbReference type="InterPro" id="IPR009057">
    <property type="entry name" value="Homeodomain-like_sf"/>
</dbReference>
<dbReference type="PRINTS" id="PR00455">
    <property type="entry name" value="HTHTETR"/>
</dbReference>
<dbReference type="Pfam" id="PF00440">
    <property type="entry name" value="TetR_N"/>
    <property type="match status" value="1"/>
</dbReference>
<keyword evidence="1 2" id="KW-0238">DNA-binding</keyword>
<dbReference type="Gene3D" id="1.10.357.10">
    <property type="entry name" value="Tetracycline Repressor, domain 2"/>
    <property type="match status" value="1"/>
</dbReference>
<name>A0ABV6MMS9_9PSEU</name>